<dbReference type="AlphaFoldDB" id="A0A1H3T429"/>
<dbReference type="EMBL" id="FNPE01000025">
    <property type="protein sequence ID" value="SDZ45093.1"/>
    <property type="molecule type" value="Genomic_DNA"/>
</dbReference>
<keyword evidence="4" id="KW-0121">Carboxypeptidase</keyword>
<name>A0A1H3T429_9BURK</name>
<feature type="domain" description="Peptidase M14" evidence="3">
    <location>
        <begin position="112"/>
        <end position="364"/>
    </location>
</feature>
<dbReference type="Proteomes" id="UP000183417">
    <property type="component" value="Unassembled WGS sequence"/>
</dbReference>
<dbReference type="GeneID" id="94693312"/>
<sequence>MTLLTPPAIPSSQRPDPELPQGRLRWSALACTALLAACSSTPLPPWPTSSKPQVATPTRPAPEIPVVPQATTQPIAPANNLVPLPYNAAVAARFPDPATRYDTPGLAPQRNQFTTASELSSWLNSQASKSLGRDTRLGIVQPGSSQRGSPIQALVATRAPGIQPSALYDSRRPTVMLVAGQHGDEPAGTEALLIIARELAPGGLLEPLLQQINVILVPRANPDAVEAGTRNAADGTDIAHDHLLLNTPEAKALATLARDYRPVAVVDLQEFPAASIFLQKYQAIQRYDALLQYSATANQNEFVTKAAREWYTAPLRTALSQAGLSSDWYYTTSQELQDKSISMGSLAPDSLRNISGLKNSVGYLVSSRGSDLGRAHIQRRVHTLVTAATRMLHSSAERAKDLTQVQAFVARETASLACHQQLAVQAEQTPEQRTLTMIQPDTGADQQVRVDWNASLQARTTLSRPRSCGYWLSASAQTAVDRLRLLGLQVLKVAEPGQLLADSYNEARSATPASGAYALTRGAVEAPVGSYYLSMNQPMANIAAAALEPDTPYSYLARGLVPTLSDMARVMAPPSVVFEEEEDAE</sequence>
<keyword evidence="4" id="KW-0378">Hydrolase</keyword>
<feature type="region of interest" description="Disordered" evidence="2">
    <location>
        <begin position="1"/>
        <end position="21"/>
    </location>
</feature>
<evidence type="ECO:0000259" key="3">
    <source>
        <dbReference type="PROSITE" id="PS52035"/>
    </source>
</evidence>
<evidence type="ECO:0000256" key="2">
    <source>
        <dbReference type="SAM" id="MobiDB-lite"/>
    </source>
</evidence>
<dbReference type="Gene3D" id="3.40.630.10">
    <property type="entry name" value="Zn peptidases"/>
    <property type="match status" value="1"/>
</dbReference>
<keyword evidence="4" id="KW-0645">Protease</keyword>
<protein>
    <submittedName>
        <fullName evidence="4">Zinc carboxypeptidase</fullName>
    </submittedName>
</protein>
<comment type="caution">
    <text evidence="1">Lacks conserved residue(s) required for the propagation of feature annotation.</text>
</comment>
<dbReference type="SUPFAM" id="SSF53187">
    <property type="entry name" value="Zn-dependent exopeptidases"/>
    <property type="match status" value="1"/>
</dbReference>
<dbReference type="GO" id="GO:0006508">
    <property type="term" value="P:proteolysis"/>
    <property type="evidence" value="ECO:0007669"/>
    <property type="project" value="InterPro"/>
</dbReference>
<evidence type="ECO:0000313" key="4">
    <source>
        <dbReference type="EMBL" id="SDZ45093.1"/>
    </source>
</evidence>
<dbReference type="PROSITE" id="PS52035">
    <property type="entry name" value="PEPTIDASE_M14"/>
    <property type="match status" value="1"/>
</dbReference>
<proteinExistence type="inferred from homology"/>
<reference evidence="4 5" key="1">
    <citation type="submission" date="2016-10" db="EMBL/GenBank/DDBJ databases">
        <authorList>
            <person name="de Groot N.N."/>
        </authorList>
    </citation>
    <scope>NUCLEOTIDE SEQUENCE [LARGE SCALE GENOMIC DNA]</scope>
    <source>
        <strain evidence="4 5">LMG 24775</strain>
    </source>
</reference>
<organism evidence="4 5">
    <name type="scientific">Delftia lacustris</name>
    <dbReference type="NCBI Taxonomy" id="558537"/>
    <lineage>
        <taxon>Bacteria</taxon>
        <taxon>Pseudomonadati</taxon>
        <taxon>Pseudomonadota</taxon>
        <taxon>Betaproteobacteria</taxon>
        <taxon>Burkholderiales</taxon>
        <taxon>Comamonadaceae</taxon>
        <taxon>Delftia</taxon>
    </lineage>
</organism>
<evidence type="ECO:0000313" key="5">
    <source>
        <dbReference type="Proteomes" id="UP000183417"/>
    </source>
</evidence>
<gene>
    <name evidence="4" type="ORF">SAMN05421547_12545</name>
</gene>
<feature type="region of interest" description="Disordered" evidence="2">
    <location>
        <begin position="42"/>
        <end position="61"/>
    </location>
</feature>
<dbReference type="RefSeq" id="WP_017404579.1">
    <property type="nucleotide sequence ID" value="NZ_CP141274.1"/>
</dbReference>
<dbReference type="CDD" id="cd06242">
    <property type="entry name" value="M14-like"/>
    <property type="match status" value="1"/>
</dbReference>
<comment type="similarity">
    <text evidence="1">Belongs to the peptidase M14 family.</text>
</comment>
<evidence type="ECO:0000256" key="1">
    <source>
        <dbReference type="PROSITE-ProRule" id="PRU01379"/>
    </source>
</evidence>
<dbReference type="GO" id="GO:0008270">
    <property type="term" value="F:zinc ion binding"/>
    <property type="evidence" value="ECO:0007669"/>
    <property type="project" value="InterPro"/>
</dbReference>
<accession>A0A1H3T429</accession>
<dbReference type="InterPro" id="IPR000834">
    <property type="entry name" value="Peptidase_M14"/>
</dbReference>
<dbReference type="GO" id="GO:0004181">
    <property type="term" value="F:metallocarboxypeptidase activity"/>
    <property type="evidence" value="ECO:0007669"/>
    <property type="project" value="InterPro"/>
</dbReference>
<dbReference type="Pfam" id="PF00246">
    <property type="entry name" value="Peptidase_M14"/>
    <property type="match status" value="1"/>
</dbReference>